<evidence type="ECO:0000256" key="1">
    <source>
        <dbReference type="ARBA" id="ARBA00022543"/>
    </source>
</evidence>
<evidence type="ECO:0000313" key="9">
    <source>
        <dbReference type="Proteomes" id="UP000280668"/>
    </source>
</evidence>
<dbReference type="PRINTS" id="PR01033">
    <property type="entry name" value="PHYTOCHROME"/>
</dbReference>
<dbReference type="Gene3D" id="3.30.450.270">
    <property type="match status" value="1"/>
</dbReference>
<keyword evidence="2" id="KW-0716">Sensory transduction</keyword>
<keyword evidence="5" id="KW-0675">Receptor</keyword>
<dbReference type="GO" id="GO:0009881">
    <property type="term" value="F:photoreceptor activity"/>
    <property type="evidence" value="ECO:0007669"/>
    <property type="project" value="UniProtKB-KW"/>
</dbReference>
<feature type="domain" description="Phytochrome chromophore attachment site" evidence="7">
    <location>
        <begin position="146"/>
        <end position="305"/>
    </location>
</feature>
<dbReference type="InterPro" id="IPR029016">
    <property type="entry name" value="GAF-like_dom_sf"/>
</dbReference>
<dbReference type="AlphaFoldDB" id="A0A3N2BCP8"/>
<protein>
    <submittedName>
        <fullName evidence="8">PAS domain-containing protein</fullName>
    </submittedName>
</protein>
<dbReference type="Gene3D" id="3.30.450.20">
    <property type="entry name" value="PAS domain"/>
    <property type="match status" value="1"/>
</dbReference>
<dbReference type="Pfam" id="PF08446">
    <property type="entry name" value="PAS_2"/>
    <property type="match status" value="1"/>
</dbReference>
<dbReference type="SUPFAM" id="SSF55781">
    <property type="entry name" value="GAF domain-like"/>
    <property type="match status" value="2"/>
</dbReference>
<dbReference type="InterPro" id="IPR001294">
    <property type="entry name" value="Phytochrome"/>
</dbReference>
<dbReference type="RefSeq" id="WP_123303508.1">
    <property type="nucleotide sequence ID" value="NZ_RKHK01000001.1"/>
</dbReference>
<dbReference type="InterPro" id="IPR036457">
    <property type="entry name" value="PPM-type-like_dom_sf"/>
</dbReference>
<dbReference type="EMBL" id="RKHK01000001">
    <property type="protein sequence ID" value="ROR73031.1"/>
    <property type="molecule type" value="Genomic_DNA"/>
</dbReference>
<dbReference type="PROSITE" id="PS50046">
    <property type="entry name" value="PHYTOCHROME_2"/>
    <property type="match status" value="1"/>
</dbReference>
<dbReference type="Pfam" id="PF00360">
    <property type="entry name" value="PHY"/>
    <property type="match status" value="1"/>
</dbReference>
<dbReference type="GO" id="GO:0009584">
    <property type="term" value="P:detection of visible light"/>
    <property type="evidence" value="ECO:0007669"/>
    <property type="project" value="InterPro"/>
</dbReference>
<dbReference type="Pfam" id="PF07228">
    <property type="entry name" value="SpoIIE"/>
    <property type="match status" value="1"/>
</dbReference>
<dbReference type="Gene3D" id="3.30.450.40">
    <property type="match status" value="1"/>
</dbReference>
<evidence type="ECO:0000256" key="5">
    <source>
        <dbReference type="ARBA" id="ARBA00023170"/>
    </source>
</evidence>
<name>A0A3N2BCP8_9MICO</name>
<keyword evidence="9" id="KW-1185">Reference proteome</keyword>
<dbReference type="OrthoDB" id="23692at2"/>
<dbReference type="InterPro" id="IPR035965">
    <property type="entry name" value="PAS-like_dom_sf"/>
</dbReference>
<proteinExistence type="predicted"/>
<feature type="compositionally biased region" description="Acidic residues" evidence="6">
    <location>
        <begin position="744"/>
        <end position="754"/>
    </location>
</feature>
<evidence type="ECO:0000256" key="3">
    <source>
        <dbReference type="ARBA" id="ARBA00022801"/>
    </source>
</evidence>
<keyword evidence="3" id="KW-0378">Hydrolase</keyword>
<dbReference type="SMART" id="SM00065">
    <property type="entry name" value="GAF"/>
    <property type="match status" value="1"/>
</dbReference>
<dbReference type="PANTHER" id="PTHR43156">
    <property type="entry name" value="STAGE II SPORULATION PROTEIN E-RELATED"/>
    <property type="match status" value="1"/>
</dbReference>
<feature type="region of interest" description="Disordered" evidence="6">
    <location>
        <begin position="735"/>
        <end position="754"/>
    </location>
</feature>
<dbReference type="InterPro" id="IPR052016">
    <property type="entry name" value="Bact_Sigma-Reg"/>
</dbReference>
<dbReference type="InterPro" id="IPR001932">
    <property type="entry name" value="PPM-type_phosphatase-like_dom"/>
</dbReference>
<evidence type="ECO:0000313" key="8">
    <source>
        <dbReference type="EMBL" id="ROR73031.1"/>
    </source>
</evidence>
<dbReference type="GO" id="GO:0006355">
    <property type="term" value="P:regulation of DNA-templated transcription"/>
    <property type="evidence" value="ECO:0007669"/>
    <property type="project" value="InterPro"/>
</dbReference>
<keyword evidence="1" id="KW-0600">Photoreceptor protein</keyword>
<dbReference type="PANTHER" id="PTHR43156:SF2">
    <property type="entry name" value="STAGE II SPORULATION PROTEIN E"/>
    <property type="match status" value="1"/>
</dbReference>
<keyword evidence="4" id="KW-0157">Chromophore</keyword>
<evidence type="ECO:0000256" key="4">
    <source>
        <dbReference type="ARBA" id="ARBA00022991"/>
    </source>
</evidence>
<dbReference type="SUPFAM" id="SSF81606">
    <property type="entry name" value="PP2C-like"/>
    <property type="match status" value="1"/>
</dbReference>
<sequence>MMNLPDPLAPELVAGCEAEPIHIPGSVQRRGVMLVVEDGVVVQASENLHELLPCSAEGAVGQPLASVIGPAAADILATEASTGGPLADSLQHLMVDGTPYLAALHRSSQGSLILEVEPMQGSNWEGPASVFPETHNVLRDAAAAVSSEQMYALAAAGVRRLTGFDRVMVYVFDRDYNGRVVAEDSAAGLDSFLDLHFPASDIPAQARALYEKSWIRLISDVNEEPARLLPHRRPGTGDPTDLTFATLRAVSPVHVEYLRNMGVRASMSVSLLDEGRLWGLVACHHYSGAHTPSLDVRAAVETLAAGLSQRLALRAAADRADRASDVQEALRELVEDRRSAPLAQRLAAPRLLRTLDADGIAVEVDGHSAVHGLTPANHAEVISAVLGLTPEPRFGGLVYTCESFASAGISVSEADSGVAGALVVRLPDSGTLALFRREAQREVSWGGDPSEKRAVTEEDGTQRLGPRRSFAAWRERVTGSCRPWGREDMEGAIASRRVLVEMLFHQLRSETGAAVALQRSSLPEQLPSPEKWTIGACYYPADGARVGGDWYDVFELPSGDIALVVGDVAGHGLAAASTMSQLRNGLRSLLISDPRPQVAVSGLDRLLRQLLPQDMATLWLGLFDPATGRVDYLSCGHPPAMIARAGGARRLDLADELPLGFLLRPPQPLTFTLQPDETLLVYSDGLVERRGESLDRRIEQLRENVARSQDLNVLGALMSPGEFDDDVTMLMVRGHQNPGGSELQPDEDSELACI</sequence>
<dbReference type="Pfam" id="PF01590">
    <property type="entry name" value="GAF"/>
    <property type="match status" value="1"/>
</dbReference>
<comment type="caution">
    <text evidence="8">The sequence shown here is derived from an EMBL/GenBank/DDBJ whole genome shotgun (WGS) entry which is preliminary data.</text>
</comment>
<dbReference type="InterPro" id="IPR043150">
    <property type="entry name" value="Phytochrome_PHY_sf"/>
</dbReference>
<dbReference type="InterPro" id="IPR003018">
    <property type="entry name" value="GAF"/>
</dbReference>
<dbReference type="InterPro" id="IPR013654">
    <property type="entry name" value="PAS_2"/>
</dbReference>
<dbReference type="SMART" id="SM00331">
    <property type="entry name" value="PP2C_SIG"/>
    <property type="match status" value="1"/>
</dbReference>
<dbReference type="InterPro" id="IPR016132">
    <property type="entry name" value="Phyto_chromo_attachment"/>
</dbReference>
<dbReference type="InterPro" id="IPR013515">
    <property type="entry name" value="Phytochrome_cen-reg"/>
</dbReference>
<evidence type="ECO:0000259" key="7">
    <source>
        <dbReference type="PROSITE" id="PS50046"/>
    </source>
</evidence>
<dbReference type="Gene3D" id="3.60.40.10">
    <property type="entry name" value="PPM-type phosphatase domain"/>
    <property type="match status" value="1"/>
</dbReference>
<dbReference type="Proteomes" id="UP000280668">
    <property type="component" value="Unassembled WGS sequence"/>
</dbReference>
<gene>
    <name evidence="8" type="ORF">EDD31_1397</name>
</gene>
<dbReference type="GO" id="GO:0016791">
    <property type="term" value="F:phosphatase activity"/>
    <property type="evidence" value="ECO:0007669"/>
    <property type="project" value="TreeGrafter"/>
</dbReference>
<organism evidence="8 9">
    <name type="scientific">Bogoriella caseilytica</name>
    <dbReference type="NCBI Taxonomy" id="56055"/>
    <lineage>
        <taxon>Bacteria</taxon>
        <taxon>Bacillati</taxon>
        <taxon>Actinomycetota</taxon>
        <taxon>Actinomycetes</taxon>
        <taxon>Micrococcales</taxon>
        <taxon>Bogoriellaceae</taxon>
        <taxon>Bogoriella</taxon>
    </lineage>
</organism>
<evidence type="ECO:0000256" key="6">
    <source>
        <dbReference type="SAM" id="MobiDB-lite"/>
    </source>
</evidence>
<evidence type="ECO:0000256" key="2">
    <source>
        <dbReference type="ARBA" id="ARBA00022606"/>
    </source>
</evidence>
<reference evidence="8 9" key="1">
    <citation type="submission" date="2018-11" db="EMBL/GenBank/DDBJ databases">
        <title>Sequencing the genomes of 1000 actinobacteria strains.</title>
        <authorList>
            <person name="Klenk H.-P."/>
        </authorList>
    </citation>
    <scope>NUCLEOTIDE SEQUENCE [LARGE SCALE GENOMIC DNA]</scope>
    <source>
        <strain evidence="8 9">DSM 11294</strain>
    </source>
</reference>
<accession>A0A3N2BCP8</accession>
<dbReference type="SUPFAM" id="SSF55785">
    <property type="entry name" value="PYP-like sensor domain (PAS domain)"/>
    <property type="match status" value="1"/>
</dbReference>